<dbReference type="PANTHER" id="PTHR47260:SF2">
    <property type="entry name" value="THIOESTERASE DOMAIN-CONTAINING PROTEIN-RELATED"/>
    <property type="match status" value="1"/>
</dbReference>
<dbReference type="Proteomes" id="UP000191672">
    <property type="component" value="Unassembled WGS sequence"/>
</dbReference>
<gene>
    <name evidence="2" type="ORF">PENANT_c007G09658</name>
</gene>
<dbReference type="AlphaFoldDB" id="A0A1V6QBR6"/>
<dbReference type="EMBL" id="MDYN01000007">
    <property type="protein sequence ID" value="OQD86640.1"/>
    <property type="molecule type" value="Genomic_DNA"/>
</dbReference>
<dbReference type="Gene3D" id="3.10.129.10">
    <property type="entry name" value="Hotdog Thioesterase"/>
    <property type="match status" value="1"/>
</dbReference>
<dbReference type="SUPFAM" id="SSF54637">
    <property type="entry name" value="Thioesterase/thiol ester dehydrase-isomerase"/>
    <property type="match status" value="1"/>
</dbReference>
<dbReference type="InterPro" id="IPR023631">
    <property type="entry name" value="Amidase_dom"/>
</dbReference>
<dbReference type="InterPro" id="IPR036928">
    <property type="entry name" value="AS_sf"/>
</dbReference>
<dbReference type="STRING" id="416450.A0A1V6QBR6"/>
<sequence>MGHYFSITFPQSLRNCFFEEAQQSDDYRASEQLSRPLEGIPFTVKDSFVIKGMTVAAGSSAFTDLINSENAAVFSLNEYSKAPTMMASVPVLSASKTDEYQFNCKTLSREVRLYRTMHPSARPNHLVADSLFTSNKLLTDPYFFIPTSQDQHRVIATCYMVFHLCGHVGYVHGGMTASMNDDFQIPSIPDRADVYHAEITRTEGRKAGVTGQIRCVKELTAI</sequence>
<proteinExistence type="predicted"/>
<reference evidence="3" key="1">
    <citation type="journal article" date="2017" name="Nat. Microbiol.">
        <title>Global analysis of biosynthetic gene clusters reveals vast potential of secondary metabolite production in Penicillium species.</title>
        <authorList>
            <person name="Nielsen J.C."/>
            <person name="Grijseels S."/>
            <person name="Prigent S."/>
            <person name="Ji B."/>
            <person name="Dainat J."/>
            <person name="Nielsen K.F."/>
            <person name="Frisvad J.C."/>
            <person name="Workman M."/>
            <person name="Nielsen J."/>
        </authorList>
    </citation>
    <scope>NUCLEOTIDE SEQUENCE [LARGE SCALE GENOMIC DNA]</scope>
    <source>
        <strain evidence="3">IBT 31811</strain>
    </source>
</reference>
<dbReference type="SUPFAM" id="SSF75304">
    <property type="entry name" value="Amidase signature (AS) enzymes"/>
    <property type="match status" value="1"/>
</dbReference>
<keyword evidence="3" id="KW-1185">Reference proteome</keyword>
<protein>
    <recommendedName>
        <fullName evidence="1">Amidase domain-containing protein</fullName>
    </recommendedName>
</protein>
<feature type="domain" description="Amidase" evidence="1">
    <location>
        <begin position="19"/>
        <end position="75"/>
    </location>
</feature>
<organism evidence="2 3">
    <name type="scientific">Penicillium antarcticum</name>
    <dbReference type="NCBI Taxonomy" id="416450"/>
    <lineage>
        <taxon>Eukaryota</taxon>
        <taxon>Fungi</taxon>
        <taxon>Dikarya</taxon>
        <taxon>Ascomycota</taxon>
        <taxon>Pezizomycotina</taxon>
        <taxon>Eurotiomycetes</taxon>
        <taxon>Eurotiomycetidae</taxon>
        <taxon>Eurotiales</taxon>
        <taxon>Aspergillaceae</taxon>
        <taxon>Penicillium</taxon>
    </lineage>
</organism>
<evidence type="ECO:0000313" key="2">
    <source>
        <dbReference type="EMBL" id="OQD86640.1"/>
    </source>
</evidence>
<evidence type="ECO:0000313" key="3">
    <source>
        <dbReference type="Proteomes" id="UP000191672"/>
    </source>
</evidence>
<accession>A0A1V6QBR6</accession>
<evidence type="ECO:0000259" key="1">
    <source>
        <dbReference type="Pfam" id="PF01425"/>
    </source>
</evidence>
<dbReference type="Pfam" id="PF01425">
    <property type="entry name" value="Amidase"/>
    <property type="match status" value="1"/>
</dbReference>
<dbReference type="Gene3D" id="3.90.1300.10">
    <property type="entry name" value="Amidase signature (AS) domain"/>
    <property type="match status" value="1"/>
</dbReference>
<comment type="caution">
    <text evidence="2">The sequence shown here is derived from an EMBL/GenBank/DDBJ whole genome shotgun (WGS) entry which is preliminary data.</text>
</comment>
<dbReference type="InterPro" id="IPR029069">
    <property type="entry name" value="HotDog_dom_sf"/>
</dbReference>
<dbReference type="InterPro" id="IPR052061">
    <property type="entry name" value="PTE-AB_protein"/>
</dbReference>
<name>A0A1V6QBR6_9EURO</name>
<dbReference type="PANTHER" id="PTHR47260">
    <property type="entry name" value="UPF0644 PROTEIN PB2B4.06"/>
    <property type="match status" value="1"/>
</dbReference>